<reference evidence="1 2" key="1">
    <citation type="submission" date="2016-11" db="EMBL/GenBank/DDBJ databases">
        <authorList>
            <person name="Jaros S."/>
            <person name="Januszkiewicz K."/>
            <person name="Wedrychowicz H."/>
        </authorList>
    </citation>
    <scope>NUCLEOTIDE SEQUENCE [LARGE SCALE GENOMIC DNA]</scope>
    <source>
        <strain evidence="1 2">Y1</strain>
    </source>
</reference>
<proteinExistence type="predicted"/>
<dbReference type="AlphaFoldDB" id="A0A1M7L722"/>
<evidence type="ECO:0000313" key="2">
    <source>
        <dbReference type="Proteomes" id="UP000184394"/>
    </source>
</evidence>
<dbReference type="Proteomes" id="UP000184394">
    <property type="component" value="Unassembled WGS sequence"/>
</dbReference>
<name>A0A1M7L722_RUMFL</name>
<dbReference type="EMBL" id="FRCT01000012">
    <property type="protein sequence ID" value="SHM73771.1"/>
    <property type="molecule type" value="Genomic_DNA"/>
</dbReference>
<gene>
    <name evidence="1" type="ORF">SAMN04487860_1121</name>
</gene>
<organism evidence="1 2">
    <name type="scientific">Ruminococcus flavefaciens</name>
    <dbReference type="NCBI Taxonomy" id="1265"/>
    <lineage>
        <taxon>Bacteria</taxon>
        <taxon>Bacillati</taxon>
        <taxon>Bacillota</taxon>
        <taxon>Clostridia</taxon>
        <taxon>Eubacteriales</taxon>
        <taxon>Oscillospiraceae</taxon>
        <taxon>Ruminococcus</taxon>
    </lineage>
</organism>
<evidence type="ECO:0000313" key="1">
    <source>
        <dbReference type="EMBL" id="SHM73771.1"/>
    </source>
</evidence>
<protein>
    <submittedName>
        <fullName evidence="1">Uncharacterized protein</fullName>
    </submittedName>
</protein>
<accession>A0A1M7L722</accession>
<sequence>MPYYAVYRVVVKIHTIHPNTTDKVGTINVLTFHAKPAIINKSPQGKDAEK</sequence>